<dbReference type="AlphaFoldDB" id="A0A6J1PVM4"/>
<accession>A0A6J1PVM4</accession>
<organism evidence="3 4">
    <name type="scientific">Temnothorax curvispinosus</name>
    <dbReference type="NCBI Taxonomy" id="300111"/>
    <lineage>
        <taxon>Eukaryota</taxon>
        <taxon>Metazoa</taxon>
        <taxon>Ecdysozoa</taxon>
        <taxon>Arthropoda</taxon>
        <taxon>Hexapoda</taxon>
        <taxon>Insecta</taxon>
        <taxon>Pterygota</taxon>
        <taxon>Neoptera</taxon>
        <taxon>Endopterygota</taxon>
        <taxon>Hymenoptera</taxon>
        <taxon>Apocrita</taxon>
        <taxon>Aculeata</taxon>
        <taxon>Formicoidea</taxon>
        <taxon>Formicidae</taxon>
        <taxon>Myrmicinae</taxon>
        <taxon>Temnothorax</taxon>
    </lineage>
</organism>
<evidence type="ECO:0000256" key="1">
    <source>
        <dbReference type="SAM" id="MobiDB-lite"/>
    </source>
</evidence>
<keyword evidence="2" id="KW-0812">Transmembrane</keyword>
<feature type="region of interest" description="Disordered" evidence="1">
    <location>
        <begin position="213"/>
        <end position="267"/>
    </location>
</feature>
<evidence type="ECO:0000313" key="3">
    <source>
        <dbReference type="Proteomes" id="UP000504618"/>
    </source>
</evidence>
<keyword evidence="2" id="KW-1133">Transmembrane helix</keyword>
<dbReference type="GeneID" id="112455519"/>
<dbReference type="Proteomes" id="UP000504618">
    <property type="component" value="Unplaced"/>
</dbReference>
<evidence type="ECO:0000256" key="2">
    <source>
        <dbReference type="SAM" id="Phobius"/>
    </source>
</evidence>
<name>A0A6J1PVM4_9HYME</name>
<dbReference type="Pfam" id="PF17818">
    <property type="entry name" value="KCT2"/>
    <property type="match status" value="1"/>
</dbReference>
<reference evidence="4" key="1">
    <citation type="submission" date="2025-08" db="UniProtKB">
        <authorList>
            <consortium name="RefSeq"/>
        </authorList>
    </citation>
    <scope>IDENTIFICATION</scope>
    <source>
        <tissue evidence="4">Whole body</tissue>
    </source>
</reference>
<evidence type="ECO:0000313" key="4">
    <source>
        <dbReference type="RefSeq" id="XP_024873261.1"/>
    </source>
</evidence>
<dbReference type="OrthoDB" id="5846619at2759"/>
<dbReference type="PANTHER" id="PTHR16502:SF0">
    <property type="entry name" value="KERATINOCYTE-ASSOCIATED TRANSMEMBRANE PROTEIN 2"/>
    <property type="match status" value="1"/>
</dbReference>
<sequence length="507" mass="57427">MENHYTNLFRVIFMLNCFVLFLSFTGVTIVTSAPVRPSIIDIMKNDSELCLTSNVLYDSEYTKPCASMAYPTAPWNYNLETLNDYLCLGIYDTAYKICRYSSQLPIPLNSTAIFNSYLEKYVPNKNNAQEDFCNSLQGFTPQYEKIDSLWKQLVKSLNTPHKCVRICFDFEDKFHPLCAVFAWIKSIDDTMESAKKVETKHDLVATDKPYVSQSKDGTMGDKITSVESKKIETKGSKEQNRKQKVTTDSNNSNNVKEGNLNMPANAPPADVKFGEEKKSDTEKTNNIQKKINNTFETQAHKPAPSIIKENKENIGTDVEVAESIKDIPPNSDSQAPSINKAIKNVVNEGNAEKPNKEQDIDDIKPSTISENTQDHYDAENPEENMENDIDDVGDTLQHPDTGNQNGNVQEAFEQKNSNVRLTEYSNMRTEDDSHFFTYFTVITLACLAGYIGYHNKQKIFAIVLEGRRSRNNRGRRRPSTASYRKLDCTLEEAVTSQCNANVTHVIY</sequence>
<dbReference type="RefSeq" id="XP_024873261.1">
    <property type="nucleotide sequence ID" value="XM_025017493.1"/>
</dbReference>
<feature type="compositionally biased region" description="Acidic residues" evidence="1">
    <location>
        <begin position="379"/>
        <end position="393"/>
    </location>
</feature>
<feature type="compositionally biased region" description="Polar residues" evidence="1">
    <location>
        <begin position="246"/>
        <end position="256"/>
    </location>
</feature>
<feature type="compositionally biased region" description="Basic and acidic residues" evidence="1">
    <location>
        <begin position="227"/>
        <end position="241"/>
    </location>
</feature>
<dbReference type="PANTHER" id="PTHR16502">
    <property type="entry name" value="KERATINOCYTE-ASSOCIATED TRANSMEMBRANE PROTEIN 2"/>
    <property type="match status" value="1"/>
</dbReference>
<feature type="region of interest" description="Disordered" evidence="1">
    <location>
        <begin position="347"/>
        <end position="417"/>
    </location>
</feature>
<feature type="transmembrane region" description="Helical" evidence="2">
    <location>
        <begin position="12"/>
        <end position="35"/>
    </location>
</feature>
<proteinExistence type="predicted"/>
<gene>
    <name evidence="4" type="primary">LOC112455519</name>
</gene>
<dbReference type="InterPro" id="IPR037645">
    <property type="entry name" value="KCT2"/>
</dbReference>
<feature type="transmembrane region" description="Helical" evidence="2">
    <location>
        <begin position="435"/>
        <end position="453"/>
    </location>
</feature>
<feature type="compositionally biased region" description="Basic and acidic residues" evidence="1">
    <location>
        <begin position="350"/>
        <end position="364"/>
    </location>
</feature>
<keyword evidence="3" id="KW-1185">Reference proteome</keyword>
<protein>
    <submittedName>
        <fullName evidence="4">Trans-Golgi network integral membrane protein 2-like</fullName>
    </submittedName>
</protein>
<keyword evidence="2" id="KW-0472">Membrane</keyword>
<feature type="compositionally biased region" description="Polar residues" evidence="1">
    <location>
        <begin position="398"/>
        <end position="417"/>
    </location>
</feature>